<dbReference type="OrthoDB" id="8962756at2759"/>
<sequence length="1021" mass="113820">MEAGSGFFKPLNVLISCCSSYFLGHSLARSIGQTASRSEEIHKGSKAKNSGTIKTRSTFKSYAKRKYSIIIHDCFFSKDKMVQKGSWDNGQMCSTNRWFDSELHSWLELDHLVKLVVTELENLRFVSDKEHRILKQSQTRLKLQQPKDIFHKGLQRLSQASLVQGAHLMIPFKDTNIQNSLELFSSDMEFWLYFNNVVSTVLTEFTDVRTLENSEDKLGKMLALKKKMSSSNFIFRVGLCLLKKKPLSKLDLMQKYGAGARLKMKGLQKLRAKRVKKATAILLANRQYPLSKNPCSTSIMAAEWTGPVCQLGGDSITMVVLPLDPEVPGNCLSQSQSQTAPATDAVFKNTKIKENLLEVPLSAVSHNALGLQIQSQTKPATATIPNNIKREEDCFELALSATTHSAFGDKSFQPQSQRAPAADTIPNNIKIEEDLFEIALSATTHTAFCDKSFQPQYQRAPAADTIPNNIKIEEDLFEIALSATTHTAFCDKSFQPQSQRASAADTIPNNIKIEEGLFQIALSATTHNACDDKSCQPQYQTAPEAATIPENIKMEEDLFEMPVAAMAHSAFGDILSKLPSQTAPATATIPENIKIEDLFNADCDGLSQQQPLTIPPVTTIPANPQKEGEIPAPTTTPNTICCNVSVPPVTNNADNTAHHSVSIHHGSPDMLVFLDCVKLRHRALKPSNAIEYYEQLQFANIHKVDDPASAVEAIHGAIQGLLNKILPDMRPSDTVELRLECGSLNTVLCSIRMSNDYSVAQSFLTSVVEFLQSNHKTLKCGSLGLAVIIVRLSTHNINRTRLDSIPYNHIIKIKKRWLYDLNQNNNNLSLASSLCALLAPKGSQDFMFVKQAQKIHYALGIPHDRPVTLSDIPNFEKLLNATIKIVYCQQGALHYHVTNNPCRKRVLFVYRHEDCYYGVKDIRAFIGVTGFCEYCQATFSGKGGHSCRYTCRACRRTDCKEVSSKRPRCNNCRVLCRSLNCLKEHKDRAASSAIQCAPKKKKQQRRSKRQSRPKKVYCLIV</sequence>
<dbReference type="Proteomes" id="UP000186698">
    <property type="component" value="Chromosome 9_10L"/>
</dbReference>
<evidence type="ECO:0000313" key="1">
    <source>
        <dbReference type="Proteomes" id="UP000186698"/>
    </source>
</evidence>
<dbReference type="AlphaFoldDB" id="A0A8J1LW13"/>
<reference evidence="2" key="1">
    <citation type="submission" date="2025-08" db="UniProtKB">
        <authorList>
            <consortium name="RefSeq"/>
        </authorList>
    </citation>
    <scope>IDENTIFICATION</scope>
    <source>
        <strain evidence="2">J_2021</strain>
        <tissue evidence="2">Erythrocytes</tissue>
    </source>
</reference>
<dbReference type="RefSeq" id="XP_041432920.1">
    <property type="nucleotide sequence ID" value="XM_041576986.1"/>
</dbReference>
<evidence type="ECO:0000313" key="2">
    <source>
        <dbReference type="RefSeq" id="XP_041432920.1"/>
    </source>
</evidence>
<proteinExistence type="predicted"/>
<accession>A0A8J1LW13</accession>
<gene>
    <name evidence="2" type="primary">LOC108701132</name>
</gene>
<name>A0A8J1LW13_XENLA</name>
<keyword evidence="1" id="KW-1185">Reference proteome</keyword>
<dbReference type="GeneID" id="108701132"/>
<organism evidence="1 2">
    <name type="scientific">Xenopus laevis</name>
    <name type="common">African clawed frog</name>
    <dbReference type="NCBI Taxonomy" id="8355"/>
    <lineage>
        <taxon>Eukaryota</taxon>
        <taxon>Metazoa</taxon>
        <taxon>Chordata</taxon>
        <taxon>Craniata</taxon>
        <taxon>Vertebrata</taxon>
        <taxon>Euteleostomi</taxon>
        <taxon>Amphibia</taxon>
        <taxon>Batrachia</taxon>
        <taxon>Anura</taxon>
        <taxon>Pipoidea</taxon>
        <taxon>Pipidae</taxon>
        <taxon>Xenopodinae</taxon>
        <taxon>Xenopus</taxon>
        <taxon>Xenopus</taxon>
    </lineage>
</organism>
<protein>
    <submittedName>
        <fullName evidence="2">Uncharacterized protein LOC108701132 isoform X1</fullName>
    </submittedName>
</protein>